<gene>
    <name evidence="3" type="ORF">JI751_15200</name>
</gene>
<comment type="caution">
    <text evidence="3">The sequence shown here is derived from an EMBL/GenBank/DDBJ whole genome shotgun (WGS) entry which is preliminary data.</text>
</comment>
<keyword evidence="2" id="KW-0732">Signal</keyword>
<sequence length="167" mass="17046">MKTTRTHTRTLLATPLLVALAFLTACGASSDADSATTASDPGSSSSSDATTDDGPVALTADGSVAAKCAMPSAETLSTFDTAFSGTVTSIEGGTATLEVDQWYTGGDASTVTVESPSKNLQDLLMAVDFQEGKTYLVSATDDRVTLCGFTAEESPELEAMYAEAFGG</sequence>
<feature type="region of interest" description="Disordered" evidence="1">
    <location>
        <begin position="32"/>
        <end position="56"/>
    </location>
</feature>
<evidence type="ECO:0000313" key="3">
    <source>
        <dbReference type="EMBL" id="MBL0748966.1"/>
    </source>
</evidence>
<proteinExistence type="predicted"/>
<dbReference type="Proteomes" id="UP000636918">
    <property type="component" value="Unassembled WGS sequence"/>
</dbReference>
<organism evidence="3 4">
    <name type="scientific">Nocardioides baculatus</name>
    <dbReference type="NCBI Taxonomy" id="2801337"/>
    <lineage>
        <taxon>Bacteria</taxon>
        <taxon>Bacillati</taxon>
        <taxon>Actinomycetota</taxon>
        <taxon>Actinomycetes</taxon>
        <taxon>Propionibacteriales</taxon>
        <taxon>Nocardioidaceae</taxon>
        <taxon>Nocardioides</taxon>
    </lineage>
</organism>
<feature type="chain" id="PRO_5045322770" evidence="2">
    <location>
        <begin position="28"/>
        <end position="167"/>
    </location>
</feature>
<feature type="compositionally biased region" description="Low complexity" evidence="1">
    <location>
        <begin position="32"/>
        <end position="54"/>
    </location>
</feature>
<dbReference type="EMBL" id="JAERSG010000004">
    <property type="protein sequence ID" value="MBL0748966.1"/>
    <property type="molecule type" value="Genomic_DNA"/>
</dbReference>
<accession>A0ABS1LB96</accession>
<name>A0ABS1LB96_9ACTN</name>
<reference evidence="3 4" key="1">
    <citation type="submission" date="2021-01" db="EMBL/GenBank/DDBJ databases">
        <title>Genome seq and assembly of Nocardiodes sp. G10.</title>
        <authorList>
            <person name="Chhetri G."/>
        </authorList>
    </citation>
    <scope>NUCLEOTIDE SEQUENCE [LARGE SCALE GENOMIC DNA]</scope>
    <source>
        <strain evidence="3 4">G10</strain>
    </source>
</reference>
<dbReference type="RefSeq" id="WP_201938555.1">
    <property type="nucleotide sequence ID" value="NZ_JAERSG010000004.1"/>
</dbReference>
<keyword evidence="4" id="KW-1185">Reference proteome</keyword>
<protein>
    <submittedName>
        <fullName evidence="3">Uncharacterized protein</fullName>
    </submittedName>
</protein>
<evidence type="ECO:0000256" key="1">
    <source>
        <dbReference type="SAM" id="MobiDB-lite"/>
    </source>
</evidence>
<feature type="signal peptide" evidence="2">
    <location>
        <begin position="1"/>
        <end position="27"/>
    </location>
</feature>
<evidence type="ECO:0000313" key="4">
    <source>
        <dbReference type="Proteomes" id="UP000636918"/>
    </source>
</evidence>
<dbReference type="PROSITE" id="PS51257">
    <property type="entry name" value="PROKAR_LIPOPROTEIN"/>
    <property type="match status" value="1"/>
</dbReference>
<evidence type="ECO:0000256" key="2">
    <source>
        <dbReference type="SAM" id="SignalP"/>
    </source>
</evidence>